<feature type="compositionally biased region" description="Acidic residues" evidence="1">
    <location>
        <begin position="352"/>
        <end position="369"/>
    </location>
</feature>
<feature type="signal peptide" evidence="2">
    <location>
        <begin position="1"/>
        <end position="33"/>
    </location>
</feature>
<name>A0A0T6BC99_9SCAR</name>
<evidence type="ECO:0000256" key="1">
    <source>
        <dbReference type="SAM" id="MobiDB-lite"/>
    </source>
</evidence>
<feature type="chain" id="PRO_5006668571" evidence="2">
    <location>
        <begin position="34"/>
        <end position="411"/>
    </location>
</feature>
<reference evidence="3 4" key="1">
    <citation type="submission" date="2015-09" db="EMBL/GenBank/DDBJ databases">
        <title>Draft genome of the scarab beetle Oryctes borbonicus.</title>
        <authorList>
            <person name="Meyer J.M."/>
            <person name="Markov G.V."/>
            <person name="Baskaran P."/>
            <person name="Herrmann M."/>
            <person name="Sommer R.J."/>
            <person name="Roedelsperger C."/>
        </authorList>
    </citation>
    <scope>NUCLEOTIDE SEQUENCE [LARGE SCALE GENOMIC DNA]</scope>
    <source>
        <strain evidence="3">OB123</strain>
        <tissue evidence="3">Whole animal</tissue>
    </source>
</reference>
<dbReference type="AlphaFoldDB" id="A0A0T6BC99"/>
<dbReference type="OrthoDB" id="6612717at2759"/>
<dbReference type="EMBL" id="LJIG01002003">
    <property type="protein sequence ID" value="KRT84937.1"/>
    <property type="molecule type" value="Genomic_DNA"/>
</dbReference>
<keyword evidence="2" id="KW-0732">Signal</keyword>
<evidence type="ECO:0000313" key="3">
    <source>
        <dbReference type="EMBL" id="KRT84937.1"/>
    </source>
</evidence>
<sequence>MVSKNVLSEIKQQEMMISKALLLVVVVCAFVQAQNPCINCGLGSGKDVCSPHSSQMIVRPQKLMKIEQNDPCKPKVVCHEVAGMLPLKPIGDLCCCNRAIVTPAHVPKPHCPVCDPCCASMSSSSASSSSSSSSSSSAYNSHHYHSAGASSAASSSASQGGAITITVDEYGHPVGGATPGFIPADPVSLAIAYNLKNNINKMAEDKLSFGFRIMPKEITIYKPVKPIFPEENLYGINGQVVELKPIASSQLPNIEEEAVEALMHANQEDMEEHHNEDVAHVKKLTYHEIGFGPAKVKDVPYIQVQGQVNTGSSGSKTECQVPCCDGYIPGKVIMQPVRKHEVCCQYTDDEGYETDHDDMDDDDDDEDDVYVGPYGVHYPPYRNYQHASSSSASSSSSSSSHSIIIEKLRCS</sequence>
<keyword evidence="4" id="KW-1185">Reference proteome</keyword>
<proteinExistence type="predicted"/>
<organism evidence="3 4">
    <name type="scientific">Oryctes borbonicus</name>
    <dbReference type="NCBI Taxonomy" id="1629725"/>
    <lineage>
        <taxon>Eukaryota</taxon>
        <taxon>Metazoa</taxon>
        <taxon>Ecdysozoa</taxon>
        <taxon>Arthropoda</taxon>
        <taxon>Hexapoda</taxon>
        <taxon>Insecta</taxon>
        <taxon>Pterygota</taxon>
        <taxon>Neoptera</taxon>
        <taxon>Endopterygota</taxon>
        <taxon>Coleoptera</taxon>
        <taxon>Polyphaga</taxon>
        <taxon>Scarabaeiformia</taxon>
        <taxon>Scarabaeidae</taxon>
        <taxon>Dynastinae</taxon>
        <taxon>Oryctes</taxon>
    </lineage>
</organism>
<feature type="compositionally biased region" description="Low complexity" evidence="1">
    <location>
        <begin position="370"/>
        <end position="402"/>
    </location>
</feature>
<evidence type="ECO:0000256" key="2">
    <source>
        <dbReference type="SAM" id="SignalP"/>
    </source>
</evidence>
<evidence type="ECO:0000313" key="4">
    <source>
        <dbReference type="Proteomes" id="UP000051574"/>
    </source>
</evidence>
<dbReference type="Proteomes" id="UP000051574">
    <property type="component" value="Unassembled WGS sequence"/>
</dbReference>
<comment type="caution">
    <text evidence="3">The sequence shown here is derived from an EMBL/GenBank/DDBJ whole genome shotgun (WGS) entry which is preliminary data.</text>
</comment>
<accession>A0A0T6BC99</accession>
<protein>
    <submittedName>
        <fullName evidence="3">Uncharacterized protein</fullName>
    </submittedName>
</protein>
<feature type="region of interest" description="Disordered" evidence="1">
    <location>
        <begin position="352"/>
        <end position="404"/>
    </location>
</feature>
<gene>
    <name evidence="3" type="ORF">AMK59_632</name>
</gene>